<organism evidence="1 2">
    <name type="scientific">Bacteroides salyersiae CL02T12C01</name>
    <dbReference type="NCBI Taxonomy" id="997887"/>
    <lineage>
        <taxon>Bacteria</taxon>
        <taxon>Pseudomonadati</taxon>
        <taxon>Bacteroidota</taxon>
        <taxon>Bacteroidia</taxon>
        <taxon>Bacteroidales</taxon>
        <taxon>Bacteroidaceae</taxon>
        <taxon>Bacteroides</taxon>
    </lineage>
</organism>
<dbReference type="PATRIC" id="fig|997887.3.peg.3199"/>
<dbReference type="NCBIfam" id="TIGR04423">
    <property type="entry name" value="casT3_TIGR04423"/>
    <property type="match status" value="1"/>
</dbReference>
<accession>I8YDJ8</accession>
<evidence type="ECO:0000313" key="2">
    <source>
        <dbReference type="Proteomes" id="UP000005150"/>
    </source>
</evidence>
<protein>
    <submittedName>
        <fullName evidence="1">Uncharacterized protein</fullName>
    </submittedName>
</protein>
<sequence>MRTDKIEKSQYVGYLWKSDSPTPIVLNPAQEYEYIPVNSENPFIIEGLLYDEKNKISYSIIYVDGEYIINKYDIKELNKLEKCEKEFLAHPNIGSNIKLLFYEYWSLAPNNPDTLDSPDERYEGLSILKPAEFVFYGFQKVITNKSDSQK</sequence>
<dbReference type="AlphaFoldDB" id="I8YDJ8"/>
<dbReference type="InterPro" id="IPR030955">
    <property type="entry name" value="CHP04423"/>
</dbReference>
<name>I8YDJ8_9BACE</name>
<comment type="caution">
    <text evidence="1">The sequence shown here is derived from an EMBL/GenBank/DDBJ whole genome shotgun (WGS) entry which is preliminary data.</text>
</comment>
<gene>
    <name evidence="1" type="ORF">HMPREF1071_03086</name>
</gene>
<reference evidence="1 2" key="1">
    <citation type="submission" date="2012-02" db="EMBL/GenBank/DDBJ databases">
        <title>The Genome Sequence of Bacteroides salyersiae CL02T12C01.</title>
        <authorList>
            <consortium name="The Broad Institute Genome Sequencing Platform"/>
            <person name="Earl A."/>
            <person name="Ward D."/>
            <person name="Feldgarden M."/>
            <person name="Gevers D."/>
            <person name="Zitomersky N.L."/>
            <person name="Coyne M.J."/>
            <person name="Comstock L.E."/>
            <person name="Young S.K."/>
            <person name="Zeng Q."/>
            <person name="Gargeya S."/>
            <person name="Fitzgerald M."/>
            <person name="Haas B."/>
            <person name="Abouelleil A."/>
            <person name="Alvarado L."/>
            <person name="Arachchi H.M."/>
            <person name="Berlin A."/>
            <person name="Chapman S.B."/>
            <person name="Gearin G."/>
            <person name="Goldberg J."/>
            <person name="Griggs A."/>
            <person name="Gujja S."/>
            <person name="Hansen M."/>
            <person name="Heiman D."/>
            <person name="Howarth C."/>
            <person name="Larimer J."/>
            <person name="Lui A."/>
            <person name="MacDonald P.J.P."/>
            <person name="McCowen C."/>
            <person name="Montmayeur A."/>
            <person name="Murphy C."/>
            <person name="Neiman D."/>
            <person name="Pearson M."/>
            <person name="Priest M."/>
            <person name="Roberts A."/>
            <person name="Saif S."/>
            <person name="Shea T."/>
            <person name="Sisk P."/>
            <person name="Stolte C."/>
            <person name="Sykes S."/>
            <person name="Wortman J."/>
            <person name="Nusbaum C."/>
            <person name="Birren B."/>
        </authorList>
    </citation>
    <scope>NUCLEOTIDE SEQUENCE [LARGE SCALE GENOMIC DNA]</scope>
    <source>
        <strain evidence="1 2">CL02T12C01</strain>
    </source>
</reference>
<dbReference type="OrthoDB" id="1016205at2"/>
<evidence type="ECO:0000313" key="1">
    <source>
        <dbReference type="EMBL" id="EIY61215.1"/>
    </source>
</evidence>
<dbReference type="HOGENOM" id="CLU_155874_0_0_10"/>
<proteinExistence type="predicted"/>
<dbReference type="Proteomes" id="UP000005150">
    <property type="component" value="Unassembled WGS sequence"/>
</dbReference>
<dbReference type="EMBL" id="AGXV01000035">
    <property type="protein sequence ID" value="EIY61215.1"/>
    <property type="molecule type" value="Genomic_DNA"/>
</dbReference>
<keyword evidence="2" id="KW-1185">Reference proteome</keyword>
<dbReference type="RefSeq" id="WP_007481065.1">
    <property type="nucleotide sequence ID" value="NZ_JH724308.1"/>
</dbReference>